<feature type="compositionally biased region" description="Basic and acidic residues" evidence="1">
    <location>
        <begin position="472"/>
        <end position="495"/>
    </location>
</feature>
<reference evidence="3" key="2">
    <citation type="submission" date="2021-03" db="UniProtKB">
        <authorList>
            <consortium name="EnsemblPlants"/>
        </authorList>
    </citation>
    <scope>IDENTIFICATION</scope>
</reference>
<evidence type="ECO:0000256" key="1">
    <source>
        <dbReference type="SAM" id="MobiDB-lite"/>
    </source>
</evidence>
<dbReference type="Proteomes" id="UP000596661">
    <property type="component" value="Chromosome 8"/>
</dbReference>
<dbReference type="PANTHER" id="PTHR33116">
    <property type="entry name" value="REVERSE TRANSCRIPTASE ZINC-BINDING DOMAIN-CONTAINING PROTEIN-RELATED-RELATED"/>
    <property type="match status" value="1"/>
</dbReference>
<dbReference type="Pfam" id="PF13456">
    <property type="entry name" value="RVT_3"/>
    <property type="match status" value="1"/>
</dbReference>
<dbReference type="InterPro" id="IPR036397">
    <property type="entry name" value="RNaseH_sf"/>
</dbReference>
<dbReference type="PANTHER" id="PTHR33116:SF86">
    <property type="entry name" value="REVERSE TRANSCRIPTASE DOMAIN-CONTAINING PROTEIN"/>
    <property type="match status" value="1"/>
</dbReference>
<dbReference type="SUPFAM" id="SSF56672">
    <property type="entry name" value="DNA/RNA polymerases"/>
    <property type="match status" value="1"/>
</dbReference>
<dbReference type="PROSITE" id="PS50878">
    <property type="entry name" value="RT_POL"/>
    <property type="match status" value="1"/>
</dbReference>
<dbReference type="CDD" id="cd06222">
    <property type="entry name" value="RNase_H_like"/>
    <property type="match status" value="1"/>
</dbReference>
<dbReference type="SUPFAM" id="SSF56219">
    <property type="entry name" value="DNase I-like"/>
    <property type="match status" value="1"/>
</dbReference>
<name>A0A803Q978_CANSA</name>
<evidence type="ECO:0000313" key="4">
    <source>
        <dbReference type="Proteomes" id="UP000596661"/>
    </source>
</evidence>
<dbReference type="InterPro" id="IPR026960">
    <property type="entry name" value="RVT-Znf"/>
</dbReference>
<evidence type="ECO:0000313" key="3">
    <source>
        <dbReference type="EnsemblPlants" id="cds.evm.model.08.1604"/>
    </source>
</evidence>
<dbReference type="Gene3D" id="3.30.420.10">
    <property type="entry name" value="Ribonuclease H-like superfamily/Ribonuclease H"/>
    <property type="match status" value="1"/>
</dbReference>
<dbReference type="Pfam" id="PF14111">
    <property type="entry name" value="DUF4283"/>
    <property type="match status" value="1"/>
</dbReference>
<dbReference type="Gene3D" id="3.60.10.10">
    <property type="entry name" value="Endonuclease/exonuclease/phosphatase"/>
    <property type="match status" value="1"/>
</dbReference>
<proteinExistence type="predicted"/>
<dbReference type="InterPro" id="IPR002156">
    <property type="entry name" value="RNaseH_domain"/>
</dbReference>
<sequence>MDPSKVCDLFEDAVQISQEDITFALNPGEVDEPEEANQVLLGKIISRHRFGKSAIQGSLKLSWNAIKGWKWKDIGDGIIQFTFSRREDALNVLARRPWFICGALIVIMPWPAWLSPAEVRFDKTPIWVHIESIPPFYWNLSNLKELASKASPVFELPPGVEDAVDSCGNFYPMFGIWLKSDAPEKSTFTTPLAKWFQDWVLQKRLFQDPTLRNQMKVHKAIRNGEEAEIRECRRQYPGKKRIVSDEEEAAGGDAQSELVITQLPLVYLPGIGEIAPFGNNSKTVSIQDLQDAAEHYAATQAKRRVPCNGEEGSTSKHATTEAMGTNGIITSLEDTNSTNFGSDQNLNPFENPSEMTTTDSEKQGTMTNQSTLKHGPCDPCDQATTTFLGSQAQLLQWPSNECWAQPKARELLMGALTVDKFHREPVLFNPIINIDDFRVEEHLHGPRKRKAADGHLFRPNTKPILSPSPSNPDHHVTGSVHDPPKQSQSHDDGFSRGKHSTAEDLLQQQEVQSFSPGSNGDSTATAKKGRRKGKSPIASIDDGVRKRRGRPPKSKTPLGATPKSFKGGGFSIWGYGDLPGKVSNVAMRILAWNCRGLGNSATVRQLAHLVRHHKPEMMILSETRLPPAKFNKLCAKLHFPNLHYVPPIGRSGGLAVCWMKGVACNIQSSSKFLIMCEITSDPLGIPWMLLGTYGPPSREDKEHFWVTAGDIVLKSQTPLIMLGDMNGTLNDKECFNYHGNTSKYAFDFRRMVHRAGLIDLGFLGPNFTWAKGGGGAMKRARLDRGLATTDWRIQFPNAIINHLAAAESDHRPLLLDTLGGATCKGRQFKYENMWARDPRSFWVVKEAWKARRHENPMINFHLKVKATSRKLGHWNKTQFTHLSRQIQLAKTNLAETEQKNPDNGDGIEKARKELAEALLREEIHWKQKSRVQWLQEGDMCSKFFMASTIVRRRRNYIQHVKLSPDDEWIRDNDQIAQCFLNKFKEIFKQSGHGLIPLQEGTFQPIITEQDNLVLNAIPQGDEVRAAICDMGKDKAPGPYGLPPSFYLHHWDTVNQDLVEMVVHFFTHLELPNFINDTSFVLVPKKESPSLVNDYRPIALCNVAYKIISKIIALRLRDFLPKLISPNQAAFVKGRLIGENTMIAREIVHSMNTRKGKRGYMLIKLDLEKAYDKLDWNFIIMVLNQLGFSSPLTDWIKRCISATEIKLLLNGVVVGNFNPERGLRQGDPMSPALYILAAETLSRLLVEKEGRGLLKGFKLRRRGGSVTHLMFADDIVLFGEASIREARSYLDCLNNYCNYSGQAINFSKSSVYFSKGVSGRKAQEIAQTLGMRKMNKKATYLGLPLFRSTKRTEDTKFLIERVLKRIQGWKVRLLSTAGKTCLIKSVGSSLSNYVASSDVIPLRTANKIDKLLRDFWWGDTEAKRKLHLVAWDRLCKPKSVGGLGFRTTEIMNKAFLMKWAWKILSGEESLWSSIINDKYIKHQSFLDMEAKPSDSILWKAILRMRPDLQRGICRKIGDGNSTSIWFDPWVPGDNRQPIPCVDDAAGISMVSNFISNQQWNVNLIRRCFREEDAKRILNITLPESCLKDSWIWLPNPNGEYSIKSAYRLLKNVNSSMEGDMKWKAIWGAKIHNRLKMFWWPILANCMPTKVQLSAFIPIPDTLCSFCSNAEENSFHLFWECNYARALWFGCYWNLRVSATRITNWEDWLKWFSTAHNRPPNLDFHQFLGGAAIVFESIWRERNGRWHEGKATPVAITMNCINSRIREFTALEPSSNPLQSAWQPPPPGWVACNSDASIGKDQSTGAVVFRDDKGTILKILSCRINHCDLLPAEIYAVCAGVAAAKELGFKNIVFQCDSLNAVAALNCASLEVCNLHYNIQELVLRFSELATSLNLWEIIWTPRSCNRVAHLVAQWANRNNKLGVIDLASFDDSLQLVIADGHVVD</sequence>
<dbReference type="InterPro" id="IPR012337">
    <property type="entry name" value="RNaseH-like_sf"/>
</dbReference>
<evidence type="ECO:0000259" key="2">
    <source>
        <dbReference type="PROSITE" id="PS50878"/>
    </source>
</evidence>
<dbReference type="InterPro" id="IPR036691">
    <property type="entry name" value="Endo/exonu/phosph_ase_sf"/>
</dbReference>
<dbReference type="Pfam" id="PF13966">
    <property type="entry name" value="zf-RVT"/>
    <property type="match status" value="1"/>
</dbReference>
<organism evidence="3 4">
    <name type="scientific">Cannabis sativa</name>
    <name type="common">Hemp</name>
    <name type="synonym">Marijuana</name>
    <dbReference type="NCBI Taxonomy" id="3483"/>
    <lineage>
        <taxon>Eukaryota</taxon>
        <taxon>Viridiplantae</taxon>
        <taxon>Streptophyta</taxon>
        <taxon>Embryophyta</taxon>
        <taxon>Tracheophyta</taxon>
        <taxon>Spermatophyta</taxon>
        <taxon>Magnoliopsida</taxon>
        <taxon>eudicotyledons</taxon>
        <taxon>Gunneridae</taxon>
        <taxon>Pentapetalae</taxon>
        <taxon>rosids</taxon>
        <taxon>fabids</taxon>
        <taxon>Rosales</taxon>
        <taxon>Cannabaceae</taxon>
        <taxon>Cannabis</taxon>
    </lineage>
</organism>
<dbReference type="Pfam" id="PF00078">
    <property type="entry name" value="RVT_1"/>
    <property type="match status" value="1"/>
</dbReference>
<dbReference type="Pfam" id="PF03372">
    <property type="entry name" value="Exo_endo_phos"/>
    <property type="match status" value="1"/>
</dbReference>
<dbReference type="GO" id="GO:0003676">
    <property type="term" value="F:nucleic acid binding"/>
    <property type="evidence" value="ECO:0007669"/>
    <property type="project" value="InterPro"/>
</dbReference>
<dbReference type="InterPro" id="IPR044730">
    <property type="entry name" value="RNase_H-like_dom_plant"/>
</dbReference>
<dbReference type="Gramene" id="evm.model.08.1604">
    <property type="protein sequence ID" value="cds.evm.model.08.1604"/>
    <property type="gene ID" value="evm.TU.08.1604"/>
</dbReference>
<feature type="region of interest" description="Disordered" evidence="1">
    <location>
        <begin position="445"/>
        <end position="563"/>
    </location>
</feature>
<dbReference type="GO" id="GO:0004523">
    <property type="term" value="F:RNA-DNA hybrid ribonuclease activity"/>
    <property type="evidence" value="ECO:0007669"/>
    <property type="project" value="InterPro"/>
</dbReference>
<accession>A0A803Q978</accession>
<dbReference type="InterPro" id="IPR000477">
    <property type="entry name" value="RT_dom"/>
</dbReference>
<dbReference type="InterPro" id="IPR043502">
    <property type="entry name" value="DNA/RNA_pol_sf"/>
</dbReference>
<dbReference type="SUPFAM" id="SSF53098">
    <property type="entry name" value="Ribonuclease H-like"/>
    <property type="match status" value="1"/>
</dbReference>
<dbReference type="InterPro" id="IPR025558">
    <property type="entry name" value="DUF4283"/>
</dbReference>
<dbReference type="InterPro" id="IPR005135">
    <property type="entry name" value="Endo/exonuclease/phosphatase"/>
</dbReference>
<keyword evidence="4" id="KW-1185">Reference proteome</keyword>
<feature type="region of interest" description="Disordered" evidence="1">
    <location>
        <begin position="337"/>
        <end position="376"/>
    </location>
</feature>
<reference evidence="3" key="1">
    <citation type="submission" date="2018-11" db="EMBL/GenBank/DDBJ databases">
        <authorList>
            <person name="Grassa J C."/>
        </authorList>
    </citation>
    <scope>NUCLEOTIDE SEQUENCE [LARGE SCALE GENOMIC DNA]</scope>
</reference>
<feature type="compositionally biased region" description="Polar residues" evidence="1">
    <location>
        <begin position="337"/>
        <end position="372"/>
    </location>
</feature>
<feature type="compositionally biased region" description="Polar residues" evidence="1">
    <location>
        <begin position="506"/>
        <end position="525"/>
    </location>
</feature>
<dbReference type="CDD" id="cd01650">
    <property type="entry name" value="RT_nLTR_like"/>
    <property type="match status" value="1"/>
</dbReference>
<feature type="domain" description="Reverse transcriptase" evidence="2">
    <location>
        <begin position="1063"/>
        <end position="1344"/>
    </location>
</feature>
<protein>
    <recommendedName>
        <fullName evidence="2">Reverse transcriptase domain-containing protein</fullName>
    </recommendedName>
</protein>
<dbReference type="EMBL" id="UZAU01000714">
    <property type="status" value="NOT_ANNOTATED_CDS"/>
    <property type="molecule type" value="Genomic_DNA"/>
</dbReference>
<dbReference type="EnsemblPlants" id="evm.model.08.1604">
    <property type="protein sequence ID" value="cds.evm.model.08.1604"/>
    <property type="gene ID" value="evm.TU.08.1604"/>
</dbReference>